<feature type="transmembrane region" description="Helical" evidence="1">
    <location>
        <begin position="33"/>
        <end position="55"/>
    </location>
</feature>
<evidence type="ECO:0000259" key="2">
    <source>
        <dbReference type="Pfam" id="PF10110"/>
    </source>
</evidence>
<dbReference type="InterPro" id="IPR018476">
    <property type="entry name" value="GlyceroP-diester-Pdiesterase_M"/>
</dbReference>
<dbReference type="Pfam" id="PF10110">
    <property type="entry name" value="GPDPase_memb"/>
    <property type="match status" value="1"/>
</dbReference>
<protein>
    <recommendedName>
        <fullName evidence="2">Glycerophosphoryl diester phosphodiesterase membrane domain-containing protein</fullName>
    </recommendedName>
</protein>
<dbReference type="EMBL" id="MT631633">
    <property type="protein sequence ID" value="QNO55914.1"/>
    <property type="molecule type" value="Genomic_DNA"/>
</dbReference>
<sequence length="208" mass="23956">MLPKEERSPKKYRLATLFRNSFNTFRISLYDTIAYQVLFLLLLNIVILPILYIIYDFLFVTKGYPALVNTDVGSFLFSIRGLIAILLFALVAIAIFCIEKFGLLFITVSYQNGKRLPPFSALRQSVKKLPVELAVVAIKAPYYAALIALFLVPGVLTYVFFLDSWFFIQNKKTSQFPLSHEEGDYKTKYAADYDSIKSKFRRSNKRII</sequence>
<dbReference type="AlphaFoldDB" id="A0A7G9Z6N0"/>
<feature type="transmembrane region" description="Helical" evidence="1">
    <location>
        <begin position="142"/>
        <end position="168"/>
    </location>
</feature>
<proteinExistence type="predicted"/>
<gene>
    <name evidence="3" type="ORF">JGNPCJAK_00018</name>
</gene>
<name>A0A7G9Z6N0_9EURY</name>
<organism evidence="3">
    <name type="scientific">Candidatus Methanophaga sp. ANME-1 ERB7</name>
    <dbReference type="NCBI Taxonomy" id="2759913"/>
    <lineage>
        <taxon>Archaea</taxon>
        <taxon>Methanobacteriati</taxon>
        <taxon>Methanobacteriota</taxon>
        <taxon>Stenosarchaea group</taxon>
        <taxon>Methanomicrobia</taxon>
        <taxon>Candidatus Methanophagales</taxon>
        <taxon>Candidatus Methanophagaceae</taxon>
        <taxon>Candidatus Methanophaga</taxon>
    </lineage>
</organism>
<feature type="transmembrane region" description="Helical" evidence="1">
    <location>
        <begin position="75"/>
        <end position="98"/>
    </location>
</feature>
<keyword evidence="1" id="KW-0472">Membrane</keyword>
<accession>A0A7G9Z6N0</accession>
<feature type="domain" description="Glycerophosphoryl diester phosphodiesterase membrane" evidence="2">
    <location>
        <begin position="18"/>
        <end position="146"/>
    </location>
</feature>
<keyword evidence="1" id="KW-1133">Transmembrane helix</keyword>
<evidence type="ECO:0000256" key="1">
    <source>
        <dbReference type="SAM" id="Phobius"/>
    </source>
</evidence>
<evidence type="ECO:0000313" key="3">
    <source>
        <dbReference type="EMBL" id="QNO55914.1"/>
    </source>
</evidence>
<reference evidence="3" key="1">
    <citation type="submission" date="2020-06" db="EMBL/GenBank/DDBJ databases">
        <title>Unique genomic features of the anaerobic methanotrophic archaea.</title>
        <authorList>
            <person name="Chadwick G.L."/>
            <person name="Skennerton C.T."/>
            <person name="Laso-Perez R."/>
            <person name="Leu A.O."/>
            <person name="Speth D.R."/>
            <person name="Yu H."/>
            <person name="Morgan-Lang C."/>
            <person name="Hatzenpichler R."/>
            <person name="Goudeau D."/>
            <person name="Malmstrom R."/>
            <person name="Brazelton W.J."/>
            <person name="Woyke T."/>
            <person name="Hallam S.J."/>
            <person name="Tyson G.W."/>
            <person name="Wegener G."/>
            <person name="Boetius A."/>
            <person name="Orphan V."/>
        </authorList>
    </citation>
    <scope>NUCLEOTIDE SEQUENCE</scope>
</reference>
<keyword evidence="1" id="KW-0812">Transmembrane</keyword>